<feature type="transmembrane region" description="Helical" evidence="6">
    <location>
        <begin position="122"/>
        <end position="142"/>
    </location>
</feature>
<feature type="transmembrane region" description="Helical" evidence="6">
    <location>
        <begin position="319"/>
        <end position="341"/>
    </location>
</feature>
<dbReference type="EMBL" id="VMGN01000035">
    <property type="protein sequence ID" value="TSC93643.1"/>
    <property type="molecule type" value="Genomic_DNA"/>
</dbReference>
<keyword evidence="5 6" id="KW-0472">Membrane</keyword>
<dbReference type="PANTHER" id="PTHR30250">
    <property type="entry name" value="PST FAMILY PREDICTED COLANIC ACID TRANSPORTER"/>
    <property type="match status" value="1"/>
</dbReference>
<reference evidence="7 8" key="1">
    <citation type="submission" date="2017-07" db="EMBL/GenBank/DDBJ databases">
        <title>Mechanisms for carbon and nitrogen cycling indicate functional differentiation within the Candidate Phyla Radiation.</title>
        <authorList>
            <person name="Danczak R.E."/>
            <person name="Johnston M.D."/>
            <person name="Kenah C."/>
            <person name="Slattery M."/>
            <person name="Wrighton K.C."/>
            <person name="Wilkins M.J."/>
        </authorList>
    </citation>
    <scope>NUCLEOTIDE SEQUENCE [LARGE SCALE GENOMIC DNA]</scope>
    <source>
        <strain evidence="7">Athens1014_28</strain>
    </source>
</reference>
<dbReference type="PANTHER" id="PTHR30250:SF28">
    <property type="entry name" value="POLYSACCHARIDE BIOSYNTHESIS PROTEIN"/>
    <property type="match status" value="1"/>
</dbReference>
<keyword evidence="4 6" id="KW-1133">Transmembrane helix</keyword>
<dbReference type="InterPro" id="IPR002797">
    <property type="entry name" value="Polysacc_synth"/>
</dbReference>
<feature type="transmembrane region" description="Helical" evidence="6">
    <location>
        <begin position="154"/>
        <end position="174"/>
    </location>
</feature>
<feature type="transmembrane region" description="Helical" evidence="6">
    <location>
        <begin position="376"/>
        <end position="398"/>
    </location>
</feature>
<feature type="transmembrane region" description="Helical" evidence="6">
    <location>
        <begin position="290"/>
        <end position="313"/>
    </location>
</feature>
<dbReference type="InterPro" id="IPR050833">
    <property type="entry name" value="Poly_Biosynth_Transport"/>
</dbReference>
<keyword evidence="3 6" id="KW-0812">Transmembrane</keyword>
<accession>A0A554LL96</accession>
<dbReference type="Pfam" id="PF01943">
    <property type="entry name" value="Polysacc_synt"/>
    <property type="match status" value="1"/>
</dbReference>
<organism evidence="7 8">
    <name type="scientific">Candidatus Berkelbacteria bacterium Athens1014_28</name>
    <dbReference type="NCBI Taxonomy" id="2017145"/>
    <lineage>
        <taxon>Bacteria</taxon>
        <taxon>Candidatus Berkelbacteria</taxon>
    </lineage>
</organism>
<evidence type="ECO:0000256" key="3">
    <source>
        <dbReference type="ARBA" id="ARBA00022692"/>
    </source>
</evidence>
<gene>
    <name evidence="7" type="ORF">Athens101428_599</name>
</gene>
<proteinExistence type="predicted"/>
<feature type="transmembrane region" description="Helical" evidence="6">
    <location>
        <begin position="91"/>
        <end position="116"/>
    </location>
</feature>
<evidence type="ECO:0000313" key="8">
    <source>
        <dbReference type="Proteomes" id="UP000316495"/>
    </source>
</evidence>
<feature type="transmembrane region" description="Helical" evidence="6">
    <location>
        <begin position="180"/>
        <end position="202"/>
    </location>
</feature>
<evidence type="ECO:0000256" key="2">
    <source>
        <dbReference type="ARBA" id="ARBA00022475"/>
    </source>
</evidence>
<keyword evidence="2" id="KW-1003">Cell membrane</keyword>
<dbReference type="AlphaFoldDB" id="A0A554LL96"/>
<evidence type="ECO:0000256" key="4">
    <source>
        <dbReference type="ARBA" id="ARBA00022989"/>
    </source>
</evidence>
<name>A0A554LL96_9BACT</name>
<feature type="transmembrane region" description="Helical" evidence="6">
    <location>
        <begin position="223"/>
        <end position="247"/>
    </location>
</feature>
<protein>
    <submittedName>
        <fullName evidence="7">Capsular polysaccharide biosynthesis protein</fullName>
    </submittedName>
</protein>
<evidence type="ECO:0000313" key="7">
    <source>
        <dbReference type="EMBL" id="TSC93643.1"/>
    </source>
</evidence>
<dbReference type="GO" id="GO:0005886">
    <property type="term" value="C:plasma membrane"/>
    <property type="evidence" value="ECO:0007669"/>
    <property type="project" value="UniProtKB-SubCell"/>
</dbReference>
<evidence type="ECO:0000256" key="6">
    <source>
        <dbReference type="SAM" id="Phobius"/>
    </source>
</evidence>
<dbReference type="Proteomes" id="UP000316495">
    <property type="component" value="Unassembled WGS sequence"/>
</dbReference>
<sequence>MSETGKLFKNSSIVFVGTIVGSVFSYLFNMLMGRQLGPKSYGEMTALLSLLSIISVFGGAILTVAMRYFSEFQAEGDLRRMKKLLALMTRNVYFLSVGILLVLFALIKPISGYLLIDNYLPVGIAFSCLVFGLVIMVNKGFLQGVQKFSATSTIGALETFLRLTLGLLLVYFGLGLNGALSAIVLASAICYFVTFFPIQSAIAKMKIGNRAKKSYGHFNKADVVKYLIPAALSSGFLALLLNLDIILVKHYFSPADAGVYSAVSTIAKIILYATAPVISVMFPMISEKQVTFGSFIILGIYALAPAKIIQILYGKEYISLFYLLPEIGLAIVLYSVINLFVNYYLAIKKFFFLWFFLLAIIFQLVAISFFHDSILIVVRLLILTFLLLFLLLFGYYIFGKRKQILSLILEK</sequence>
<comment type="caution">
    <text evidence="7">The sequence shown here is derived from an EMBL/GenBank/DDBJ whole genome shotgun (WGS) entry which is preliminary data.</text>
</comment>
<feature type="transmembrane region" description="Helical" evidence="6">
    <location>
        <begin position="259"/>
        <end position="278"/>
    </location>
</feature>
<evidence type="ECO:0000256" key="1">
    <source>
        <dbReference type="ARBA" id="ARBA00004651"/>
    </source>
</evidence>
<feature type="transmembrane region" description="Helical" evidence="6">
    <location>
        <begin position="44"/>
        <end position="70"/>
    </location>
</feature>
<feature type="transmembrane region" description="Helical" evidence="6">
    <location>
        <begin position="350"/>
        <end position="370"/>
    </location>
</feature>
<evidence type="ECO:0000256" key="5">
    <source>
        <dbReference type="ARBA" id="ARBA00023136"/>
    </source>
</evidence>
<comment type="subcellular location">
    <subcellularLocation>
        <location evidence="1">Cell membrane</location>
        <topology evidence="1">Multi-pass membrane protein</topology>
    </subcellularLocation>
</comment>
<feature type="transmembrane region" description="Helical" evidence="6">
    <location>
        <begin position="12"/>
        <end position="32"/>
    </location>
</feature>